<reference evidence="3" key="2">
    <citation type="submission" date="2015-04" db="EMBL/GenBank/DDBJ databases">
        <title>Draft Genome Sequences of Eight Spore-Forming Food Isolates of Bacillus cereus Genome sequencing.</title>
        <authorList>
            <person name="Krawcyk A.O."/>
            <person name="de Jong A."/>
            <person name="Eijlander R.T."/>
            <person name="Berendsen E.M."/>
            <person name="Holsappel S."/>
            <person name="Wells-Bennik M."/>
            <person name="Kuipers O.P."/>
        </authorList>
    </citation>
    <scope>NUCLEOTIDE SEQUENCE [LARGE SCALE GENOMIC DNA]</scope>
    <source>
        <strain evidence="3">B4147</strain>
    </source>
</reference>
<comment type="caution">
    <text evidence="2">The sequence shown here is derived from an EMBL/GenBank/DDBJ whole genome shotgun (WGS) entry which is preliminary data.</text>
</comment>
<dbReference type="AlphaFoldDB" id="A0A0G8CG53"/>
<keyword evidence="1" id="KW-0472">Membrane</keyword>
<reference evidence="2 3" key="1">
    <citation type="journal article" date="2015" name="Genome Announc.">
        <title>Next-Generation Whole-Genome Sequencing of Eight Strains of Bacillus cereus, Isolated from Food.</title>
        <authorList>
            <person name="Krawczyk A.O."/>
            <person name="de Jong A."/>
            <person name="Eijlander R.T."/>
            <person name="Berendsen E.M."/>
            <person name="Holsappel S."/>
            <person name="Wells-Bennik M.H."/>
            <person name="Kuipers O.P."/>
        </authorList>
    </citation>
    <scope>NUCLEOTIDE SEQUENCE [LARGE SCALE GENOMIC DNA]</scope>
    <source>
        <strain evidence="2 3">B4147</strain>
    </source>
</reference>
<dbReference type="PATRIC" id="fig|1396.433.peg.2211"/>
<keyword evidence="1" id="KW-0812">Transmembrane</keyword>
<organism evidence="2 3">
    <name type="scientific">Bacillus wiedmannii</name>
    <dbReference type="NCBI Taxonomy" id="1890302"/>
    <lineage>
        <taxon>Bacteria</taxon>
        <taxon>Bacillati</taxon>
        <taxon>Bacillota</taxon>
        <taxon>Bacilli</taxon>
        <taxon>Bacillales</taxon>
        <taxon>Bacillaceae</taxon>
        <taxon>Bacillus</taxon>
        <taxon>Bacillus cereus group</taxon>
    </lineage>
</organism>
<name>A0A0G8CG53_9BACI</name>
<gene>
    <name evidence="2" type="ORF">B4147_3333</name>
</gene>
<evidence type="ECO:0000313" key="2">
    <source>
        <dbReference type="EMBL" id="KKZ98750.1"/>
    </source>
</evidence>
<dbReference type="RefSeq" id="WP_046957644.1">
    <property type="nucleotide sequence ID" value="NZ_LCYN01000004.1"/>
</dbReference>
<feature type="transmembrane region" description="Helical" evidence="1">
    <location>
        <begin position="86"/>
        <end position="107"/>
    </location>
</feature>
<protein>
    <submittedName>
        <fullName evidence="2">Uncharacterized protein</fullName>
    </submittedName>
</protein>
<dbReference type="EMBL" id="LCYN01000004">
    <property type="protein sequence ID" value="KKZ98750.1"/>
    <property type="molecule type" value="Genomic_DNA"/>
</dbReference>
<evidence type="ECO:0000313" key="3">
    <source>
        <dbReference type="Proteomes" id="UP000035350"/>
    </source>
</evidence>
<keyword evidence="1" id="KW-1133">Transmembrane helix</keyword>
<feature type="transmembrane region" description="Helical" evidence="1">
    <location>
        <begin position="119"/>
        <end position="139"/>
    </location>
</feature>
<accession>A0A0G8CG53</accession>
<evidence type="ECO:0000256" key="1">
    <source>
        <dbReference type="SAM" id="Phobius"/>
    </source>
</evidence>
<proteinExistence type="predicted"/>
<sequence length="180" mass="20819">MFWKRKTVIAKFSDLKTAELENKLLCLDNKSFGKFITSSIDYDKGFISEKVLEKEKNALMQVGKETLKNTINRINSIEEQYDGYKLPVLIAPFMTTLLIVLGNQFFFRKEIIETQGLTSAAVTFLLLLLTYSFAFVKIISIGKRGHSKLIFFKYVLEECLDNKKEKEEERKKNISHIESA</sequence>
<dbReference type="Proteomes" id="UP000035350">
    <property type="component" value="Unassembled WGS sequence"/>
</dbReference>